<protein>
    <submittedName>
        <fullName evidence="3">Type I secretion membrane fusion protein, HlyD family</fullName>
    </submittedName>
</protein>
<evidence type="ECO:0000259" key="1">
    <source>
        <dbReference type="Pfam" id="PF25994"/>
    </source>
</evidence>
<dbReference type="PANTHER" id="PTHR30386:SF17">
    <property type="entry name" value="ALKALINE PROTEASE SECRETION PROTEIN APRE"/>
    <property type="match status" value="1"/>
</dbReference>
<gene>
    <name evidence="2" type="ORF">BECKUNK1418G_GA0071005_12462</name>
    <name evidence="3" type="ORF">BECKUNK1418H_GA0071006_12362</name>
</gene>
<dbReference type="InterPro" id="IPR058781">
    <property type="entry name" value="HH_AprE-like"/>
</dbReference>
<dbReference type="InterPro" id="IPR050739">
    <property type="entry name" value="MFP"/>
</dbReference>
<dbReference type="AlphaFoldDB" id="A0A451B5T1"/>
<accession>A0A451B5T1</accession>
<dbReference type="Pfam" id="PF25994">
    <property type="entry name" value="HH_AprE"/>
    <property type="match status" value="1"/>
</dbReference>
<evidence type="ECO:0000313" key="3">
    <source>
        <dbReference type="EMBL" id="VFK73632.1"/>
    </source>
</evidence>
<evidence type="ECO:0000313" key="2">
    <source>
        <dbReference type="EMBL" id="VFK68551.1"/>
    </source>
</evidence>
<reference evidence="3" key="1">
    <citation type="submission" date="2019-02" db="EMBL/GenBank/DDBJ databases">
        <authorList>
            <person name="Gruber-Vodicka R. H."/>
            <person name="Seah K. B. B."/>
        </authorList>
    </citation>
    <scope>NUCLEOTIDE SEQUENCE</scope>
    <source>
        <strain evidence="3">BECK_BY19</strain>
        <strain evidence="2">BECK_BY8</strain>
    </source>
</reference>
<dbReference type="PRINTS" id="PR01490">
    <property type="entry name" value="RTXTOXIND"/>
</dbReference>
<organism evidence="3">
    <name type="scientific">Candidatus Kentrum sp. UNK</name>
    <dbReference type="NCBI Taxonomy" id="2126344"/>
    <lineage>
        <taxon>Bacteria</taxon>
        <taxon>Pseudomonadati</taxon>
        <taxon>Pseudomonadota</taxon>
        <taxon>Gammaproteobacteria</taxon>
        <taxon>Candidatus Kentrum</taxon>
    </lineage>
</organism>
<proteinExistence type="predicted"/>
<feature type="domain" description="AprE-like long alpha-helical hairpin" evidence="1">
    <location>
        <begin position="95"/>
        <end position="257"/>
    </location>
</feature>
<sequence length="257" mass="28853">MMNGPNPSQRPALTRSGTNTRFIAVVLLVLFSGFAAWASFVPLAKGVVAPGTVVVDSQRKTIQHLEGGVVRAIHVREGSRVKENDVLLELDDTKARSERDMIRSRYWMKLATLDRLKALQIGASTLEFREKLTSMRDNAAVRELMVTQTHLFNVLHKEHEGKKLILGQRIGQMQEKSKGLVALRDATKKQIVLLQREIDRLRKLQDKHLVESSVVADRLQLITQQQGELGKTMSSLSETQVAIGEAELTLVQAEKEW</sequence>
<dbReference type="Gene3D" id="2.40.50.100">
    <property type="match status" value="1"/>
</dbReference>
<name>A0A451B5T1_9GAMM</name>
<dbReference type="EMBL" id="CAADFZ010000246">
    <property type="protein sequence ID" value="VFK68551.1"/>
    <property type="molecule type" value="Genomic_DNA"/>
</dbReference>
<dbReference type="EMBL" id="CAADGD010000236">
    <property type="protein sequence ID" value="VFK73632.1"/>
    <property type="molecule type" value="Genomic_DNA"/>
</dbReference>
<dbReference type="PANTHER" id="PTHR30386">
    <property type="entry name" value="MEMBRANE FUSION SUBUNIT OF EMRAB-TOLC MULTIDRUG EFFLUX PUMP"/>
    <property type="match status" value="1"/>
</dbReference>